<dbReference type="SUPFAM" id="SSF47384">
    <property type="entry name" value="Homodimeric domain of signal transducing histidine kinase"/>
    <property type="match status" value="1"/>
</dbReference>
<comment type="catalytic activity">
    <reaction evidence="1">
        <text>ATP + protein L-histidine = ADP + protein N-phospho-L-histidine.</text>
        <dbReference type="EC" id="2.7.13.3"/>
    </reaction>
</comment>
<keyword evidence="6" id="KW-0418">Kinase</keyword>
<keyword evidence="7" id="KW-0067">ATP-binding</keyword>
<name>A0A1H0TK61_PSERE</name>
<dbReference type="InterPro" id="IPR003661">
    <property type="entry name" value="HisK_dim/P_dom"/>
</dbReference>
<accession>A0A1H0TK61</accession>
<dbReference type="PROSITE" id="PS50113">
    <property type="entry name" value="PAC"/>
    <property type="match status" value="1"/>
</dbReference>
<dbReference type="GO" id="GO:0005524">
    <property type="term" value="F:ATP binding"/>
    <property type="evidence" value="ECO:0007669"/>
    <property type="project" value="UniProtKB-KW"/>
</dbReference>
<keyword evidence="4" id="KW-0808">Transferase</keyword>
<dbReference type="PANTHER" id="PTHR43065:SF10">
    <property type="entry name" value="PEROXIDE STRESS-ACTIVATED HISTIDINE KINASE MAK3"/>
    <property type="match status" value="1"/>
</dbReference>
<evidence type="ECO:0000256" key="9">
    <source>
        <dbReference type="SAM" id="Phobius"/>
    </source>
</evidence>
<dbReference type="Pfam" id="PF00512">
    <property type="entry name" value="HisKA"/>
    <property type="match status" value="1"/>
</dbReference>
<sequence>MIEIPNKTSSHPRTPPFAKGTCSKMLYNIGQRTSRLMHGLSLKPLENLLVWLMGLIVACGILINTETRTDLTTTTLYIALLLMAINLLSISAVIVVALFCMLVMTSMCLYQGGFQRWETTTDLLHSLAVLAAIMYLALRSKKISDNLRHNEVYMVGAQCLTQTACFGFRADLGRMGWSEQAARILEYPARTSPSVALFLERTHPDDLPLVLAGFEKAARHATLIEVKHRLLMPDGRIKYLHLFATPLFTREGNFEYLGALMDVTASKEAEEALCRAQTELAHVTRVTSLGELAASIAHEVNQPLAAITSSAEACRNWLSRPQPDVLEARQSLERIIASSSRASEITRRVRALSRKCDPLRQNESLNDIVSETLSLVRYELAHHKINPQIELNAFGGQVSADRVQLQQVIINLIINACQAMDAVSPCERALCIRTWVKDNEVLLEVADQGPGIPADVLPHLFTPFFTTKANGLGMGLSICRSIIDFHEGRIWATSANGQGSSFLFALPIRVANDQGFAAAI</sequence>
<evidence type="ECO:0000256" key="2">
    <source>
        <dbReference type="ARBA" id="ARBA00012438"/>
    </source>
</evidence>
<dbReference type="InterPro" id="IPR013655">
    <property type="entry name" value="PAS_fold_3"/>
</dbReference>
<evidence type="ECO:0000256" key="8">
    <source>
        <dbReference type="ARBA" id="ARBA00023012"/>
    </source>
</evidence>
<dbReference type="EMBL" id="LT629709">
    <property type="protein sequence ID" value="SDP54404.1"/>
    <property type="molecule type" value="Genomic_DNA"/>
</dbReference>
<dbReference type="InterPro" id="IPR036097">
    <property type="entry name" value="HisK_dim/P_sf"/>
</dbReference>
<keyword evidence="5" id="KW-0547">Nucleotide-binding</keyword>
<evidence type="ECO:0000259" key="10">
    <source>
        <dbReference type="PROSITE" id="PS50109"/>
    </source>
</evidence>
<keyword evidence="3" id="KW-0597">Phosphoprotein</keyword>
<dbReference type="AlphaFoldDB" id="A0A1H0TK61"/>
<feature type="transmembrane region" description="Helical" evidence="9">
    <location>
        <begin position="45"/>
        <end position="65"/>
    </location>
</feature>
<keyword evidence="8" id="KW-0902">Two-component regulatory system</keyword>
<feature type="domain" description="Histidine kinase" evidence="10">
    <location>
        <begin position="295"/>
        <end position="510"/>
    </location>
</feature>
<proteinExistence type="predicted"/>
<dbReference type="SMART" id="SM00388">
    <property type="entry name" value="HisKA"/>
    <property type="match status" value="1"/>
</dbReference>
<keyword evidence="9" id="KW-0472">Membrane</keyword>
<dbReference type="InterPro" id="IPR035965">
    <property type="entry name" value="PAS-like_dom_sf"/>
</dbReference>
<organism evidence="12 13">
    <name type="scientific">Pseudomonas reinekei</name>
    <dbReference type="NCBI Taxonomy" id="395598"/>
    <lineage>
        <taxon>Bacteria</taxon>
        <taxon>Pseudomonadati</taxon>
        <taxon>Pseudomonadota</taxon>
        <taxon>Gammaproteobacteria</taxon>
        <taxon>Pseudomonadales</taxon>
        <taxon>Pseudomonadaceae</taxon>
        <taxon>Pseudomonas</taxon>
    </lineage>
</organism>
<dbReference type="Pfam" id="PF02518">
    <property type="entry name" value="HATPase_c"/>
    <property type="match status" value="1"/>
</dbReference>
<dbReference type="InterPro" id="IPR000700">
    <property type="entry name" value="PAS-assoc_C"/>
</dbReference>
<evidence type="ECO:0000256" key="1">
    <source>
        <dbReference type="ARBA" id="ARBA00000085"/>
    </source>
</evidence>
<dbReference type="Proteomes" id="UP000198549">
    <property type="component" value="Chromosome I"/>
</dbReference>
<evidence type="ECO:0000313" key="12">
    <source>
        <dbReference type="EMBL" id="SDP54404.1"/>
    </source>
</evidence>
<gene>
    <name evidence="12" type="ORF">SAMN04490202_4780</name>
</gene>
<dbReference type="PROSITE" id="PS50109">
    <property type="entry name" value="HIS_KIN"/>
    <property type="match status" value="1"/>
</dbReference>
<dbReference type="Pfam" id="PF08447">
    <property type="entry name" value="PAS_3"/>
    <property type="match status" value="1"/>
</dbReference>
<dbReference type="InterPro" id="IPR004358">
    <property type="entry name" value="Sig_transdc_His_kin-like_C"/>
</dbReference>
<evidence type="ECO:0000256" key="6">
    <source>
        <dbReference type="ARBA" id="ARBA00022777"/>
    </source>
</evidence>
<dbReference type="Gene3D" id="3.30.565.10">
    <property type="entry name" value="Histidine kinase-like ATPase, C-terminal domain"/>
    <property type="match status" value="1"/>
</dbReference>
<dbReference type="SUPFAM" id="SSF55874">
    <property type="entry name" value="ATPase domain of HSP90 chaperone/DNA topoisomerase II/histidine kinase"/>
    <property type="match status" value="1"/>
</dbReference>
<dbReference type="InterPro" id="IPR036890">
    <property type="entry name" value="HATPase_C_sf"/>
</dbReference>
<dbReference type="InterPro" id="IPR003594">
    <property type="entry name" value="HATPase_dom"/>
</dbReference>
<dbReference type="PANTHER" id="PTHR43065">
    <property type="entry name" value="SENSOR HISTIDINE KINASE"/>
    <property type="match status" value="1"/>
</dbReference>
<evidence type="ECO:0000313" key="13">
    <source>
        <dbReference type="Proteomes" id="UP000198549"/>
    </source>
</evidence>
<evidence type="ECO:0000256" key="3">
    <source>
        <dbReference type="ARBA" id="ARBA00022553"/>
    </source>
</evidence>
<dbReference type="Gene3D" id="1.10.287.130">
    <property type="match status" value="1"/>
</dbReference>
<dbReference type="SMART" id="SM00387">
    <property type="entry name" value="HATPase_c"/>
    <property type="match status" value="1"/>
</dbReference>
<evidence type="ECO:0000256" key="4">
    <source>
        <dbReference type="ARBA" id="ARBA00022679"/>
    </source>
</evidence>
<reference evidence="12 13" key="1">
    <citation type="submission" date="2016-10" db="EMBL/GenBank/DDBJ databases">
        <authorList>
            <person name="de Groot N.N."/>
        </authorList>
    </citation>
    <scope>NUCLEOTIDE SEQUENCE [LARGE SCALE GENOMIC DNA]</scope>
    <source>
        <strain evidence="12 13">BS3776</strain>
    </source>
</reference>
<dbReference type="InterPro" id="IPR000014">
    <property type="entry name" value="PAS"/>
</dbReference>
<dbReference type="CDD" id="cd00130">
    <property type="entry name" value="PAS"/>
    <property type="match status" value="1"/>
</dbReference>
<protein>
    <recommendedName>
        <fullName evidence="2">histidine kinase</fullName>
        <ecNumber evidence="2">2.7.13.3</ecNumber>
    </recommendedName>
</protein>
<evidence type="ECO:0000256" key="7">
    <source>
        <dbReference type="ARBA" id="ARBA00022840"/>
    </source>
</evidence>
<evidence type="ECO:0000256" key="5">
    <source>
        <dbReference type="ARBA" id="ARBA00022741"/>
    </source>
</evidence>
<keyword evidence="9" id="KW-0812">Transmembrane</keyword>
<dbReference type="PRINTS" id="PR00344">
    <property type="entry name" value="BCTRLSENSOR"/>
</dbReference>
<dbReference type="InterPro" id="IPR005467">
    <property type="entry name" value="His_kinase_dom"/>
</dbReference>
<dbReference type="GO" id="GO:0000155">
    <property type="term" value="F:phosphorelay sensor kinase activity"/>
    <property type="evidence" value="ECO:0007669"/>
    <property type="project" value="InterPro"/>
</dbReference>
<feature type="domain" description="PAC" evidence="11">
    <location>
        <begin position="224"/>
        <end position="275"/>
    </location>
</feature>
<dbReference type="Gene3D" id="3.30.450.20">
    <property type="entry name" value="PAS domain"/>
    <property type="match status" value="1"/>
</dbReference>
<dbReference type="SUPFAM" id="SSF55785">
    <property type="entry name" value="PYP-like sensor domain (PAS domain)"/>
    <property type="match status" value="1"/>
</dbReference>
<feature type="transmembrane region" description="Helical" evidence="9">
    <location>
        <begin position="77"/>
        <end position="110"/>
    </location>
</feature>
<dbReference type="EC" id="2.7.13.3" evidence="2"/>
<evidence type="ECO:0000259" key="11">
    <source>
        <dbReference type="PROSITE" id="PS50113"/>
    </source>
</evidence>
<keyword evidence="9" id="KW-1133">Transmembrane helix</keyword>
<dbReference type="CDD" id="cd00082">
    <property type="entry name" value="HisKA"/>
    <property type="match status" value="1"/>
</dbReference>